<dbReference type="GO" id="GO:0006285">
    <property type="term" value="P:base-excision repair, AP site formation"/>
    <property type="evidence" value="ECO:0007669"/>
    <property type="project" value="InterPro"/>
</dbReference>
<dbReference type="EMBL" id="SPLM01000036">
    <property type="protein sequence ID" value="TMW66269.1"/>
    <property type="molecule type" value="Genomic_DNA"/>
</dbReference>
<feature type="compositionally biased region" description="Basic and acidic residues" evidence="4">
    <location>
        <begin position="1"/>
        <end position="14"/>
    </location>
</feature>
<dbReference type="PANTHER" id="PTHR12159:SF9">
    <property type="entry name" value="G_T MISMATCH-SPECIFIC THYMINE DNA GLYCOSYLASE"/>
    <property type="match status" value="1"/>
</dbReference>
<dbReference type="AlphaFoldDB" id="A0A8K1FMG9"/>
<dbReference type="InterPro" id="IPR005122">
    <property type="entry name" value="Uracil-DNA_glycosylase-like"/>
</dbReference>
<dbReference type="Pfam" id="PF03167">
    <property type="entry name" value="UDG"/>
    <property type="match status" value="1"/>
</dbReference>
<evidence type="ECO:0000256" key="3">
    <source>
        <dbReference type="ARBA" id="ARBA00023204"/>
    </source>
</evidence>
<evidence type="ECO:0000313" key="7">
    <source>
        <dbReference type="Proteomes" id="UP000794436"/>
    </source>
</evidence>
<keyword evidence="2" id="KW-0378">Hydrolase</keyword>
<evidence type="ECO:0000259" key="5">
    <source>
        <dbReference type="Pfam" id="PF03167"/>
    </source>
</evidence>
<comment type="caution">
    <text evidence="6">The sequence shown here is derived from an EMBL/GenBank/DDBJ whole genome shotgun (WGS) entry which is preliminary data.</text>
</comment>
<dbReference type="GO" id="GO:0004844">
    <property type="term" value="F:uracil DNA N-glycosylase activity"/>
    <property type="evidence" value="ECO:0007669"/>
    <property type="project" value="TreeGrafter"/>
</dbReference>
<organism evidence="6 7">
    <name type="scientific">Pythium oligandrum</name>
    <name type="common">Mycoparasitic fungus</name>
    <dbReference type="NCBI Taxonomy" id="41045"/>
    <lineage>
        <taxon>Eukaryota</taxon>
        <taxon>Sar</taxon>
        <taxon>Stramenopiles</taxon>
        <taxon>Oomycota</taxon>
        <taxon>Peronosporomycetes</taxon>
        <taxon>Pythiales</taxon>
        <taxon>Pythiaceae</taxon>
        <taxon>Pythium</taxon>
    </lineage>
</organism>
<evidence type="ECO:0000256" key="2">
    <source>
        <dbReference type="ARBA" id="ARBA00022801"/>
    </source>
</evidence>
<feature type="domain" description="Uracil-DNA glycosylase-like" evidence="5">
    <location>
        <begin position="87"/>
        <end position="274"/>
    </location>
</feature>
<evidence type="ECO:0000313" key="6">
    <source>
        <dbReference type="EMBL" id="TMW66269.1"/>
    </source>
</evidence>
<keyword evidence="1" id="KW-0227">DNA damage</keyword>
<feature type="region of interest" description="Disordered" evidence="4">
    <location>
        <begin position="1"/>
        <end position="59"/>
    </location>
</feature>
<proteinExistence type="predicted"/>
<sequence length="308" mass="35666">MFDRFRFQAKRTRDGDDEEQEEKDESISVASARVLSPVGNDGKRQRTGQPEPENEPMASKAKCRWQERWHGICTPCFEKHVECVHFPEKRLRLLLVGHNPSDHAWESGYSYSNPTNHFWNLLRGRFPPLSWSGVIPFDAHITEQNNMPHMHGIGMTSIGLEPGNDANSYNKQTMMKWKQDFFERLRRHCKRVCATEHDADETCSLPHGPMIIAFSGKRQFSWLFTPPLTKVDHGKQARLPHDWPRECLVDCEVWVMPSTSGRAAMTKQQRAQPYRELAGRFHLISWPRDETNEVSVVSINEEVTTLVE</sequence>
<evidence type="ECO:0000256" key="4">
    <source>
        <dbReference type="SAM" id="MobiDB-lite"/>
    </source>
</evidence>
<accession>A0A8K1FMG9</accession>
<keyword evidence="7" id="KW-1185">Reference proteome</keyword>
<dbReference type="Gene3D" id="3.40.470.10">
    <property type="entry name" value="Uracil-DNA glycosylase-like domain"/>
    <property type="match status" value="1"/>
</dbReference>
<dbReference type="PANTHER" id="PTHR12159">
    <property type="entry name" value="G/T AND G/U MISMATCH-SPECIFIC DNA GLYCOSYLASE"/>
    <property type="match status" value="1"/>
</dbReference>
<gene>
    <name evidence="6" type="ORF">Poli38472_004034</name>
</gene>
<name>A0A8K1FMG9_PYTOL</name>
<evidence type="ECO:0000256" key="1">
    <source>
        <dbReference type="ARBA" id="ARBA00022763"/>
    </source>
</evidence>
<dbReference type="OrthoDB" id="565731at2759"/>
<dbReference type="GO" id="GO:0008263">
    <property type="term" value="F:pyrimidine-specific mismatch base pair DNA N-glycosylase activity"/>
    <property type="evidence" value="ECO:0007669"/>
    <property type="project" value="TreeGrafter"/>
</dbReference>
<reference evidence="6" key="1">
    <citation type="submission" date="2019-03" db="EMBL/GenBank/DDBJ databases">
        <title>Long read genome sequence of the mycoparasitic Pythium oligandrum ATCC 38472 isolated from sugarbeet rhizosphere.</title>
        <authorList>
            <person name="Gaulin E."/>
        </authorList>
    </citation>
    <scope>NUCLEOTIDE SEQUENCE</scope>
    <source>
        <strain evidence="6">ATCC 38472_TT</strain>
    </source>
</reference>
<protein>
    <recommendedName>
        <fullName evidence="5">Uracil-DNA glycosylase-like domain-containing protein</fullName>
    </recommendedName>
</protein>
<dbReference type="InterPro" id="IPR015637">
    <property type="entry name" value="MUG/TDG"/>
</dbReference>
<dbReference type="InterPro" id="IPR036895">
    <property type="entry name" value="Uracil-DNA_glycosylase-like_sf"/>
</dbReference>
<dbReference type="SUPFAM" id="SSF52141">
    <property type="entry name" value="Uracil-DNA glycosylase-like"/>
    <property type="match status" value="1"/>
</dbReference>
<dbReference type="CDD" id="cd10028">
    <property type="entry name" value="UDG-F2_TDG_MUG"/>
    <property type="match status" value="1"/>
</dbReference>
<feature type="compositionally biased region" description="Acidic residues" evidence="4">
    <location>
        <begin position="15"/>
        <end position="24"/>
    </location>
</feature>
<keyword evidence="3" id="KW-0234">DNA repair</keyword>
<dbReference type="Proteomes" id="UP000794436">
    <property type="component" value="Unassembled WGS sequence"/>
</dbReference>